<gene>
    <name evidence="1" type="ORF">DZC73_18515</name>
</gene>
<dbReference type="AlphaFoldDB" id="A0A3N7JW61"/>
<comment type="caution">
    <text evidence="1">The sequence shown here is derived from an EMBL/GenBank/DDBJ whole genome shotgun (WGS) entry which is preliminary data.</text>
</comment>
<evidence type="ECO:0000313" key="1">
    <source>
        <dbReference type="EMBL" id="RQP23115.1"/>
    </source>
</evidence>
<organism evidence="1 2">
    <name type="scientific">Piscinibacter terrae</name>
    <dbReference type="NCBI Taxonomy" id="2496871"/>
    <lineage>
        <taxon>Bacteria</taxon>
        <taxon>Pseudomonadati</taxon>
        <taxon>Pseudomonadota</taxon>
        <taxon>Betaproteobacteria</taxon>
        <taxon>Burkholderiales</taxon>
        <taxon>Sphaerotilaceae</taxon>
        <taxon>Piscinibacter</taxon>
    </lineage>
</organism>
<reference evidence="1 2" key="1">
    <citation type="submission" date="2018-08" db="EMBL/GenBank/DDBJ databases">
        <authorList>
            <person name="Khan S.A."/>
            <person name="Jeon C.O."/>
            <person name="Chun B.H."/>
            <person name="Jeong S.E."/>
        </authorList>
    </citation>
    <scope>NUCLEOTIDE SEQUENCE [LARGE SCALE GENOMIC DNA]</scope>
    <source>
        <strain evidence="1 2">S-16</strain>
    </source>
</reference>
<dbReference type="OrthoDB" id="331868at2"/>
<dbReference type="Proteomes" id="UP000267464">
    <property type="component" value="Unassembled WGS sequence"/>
</dbReference>
<reference evidence="1 2" key="2">
    <citation type="submission" date="2018-12" db="EMBL/GenBank/DDBJ databases">
        <title>Rhizobacter gummiphilus sp. nov., a rubber-degrading bacterium isolated from the soil of a botanical garden in Japan.</title>
        <authorList>
            <person name="Shunsuke S.S."/>
        </authorList>
    </citation>
    <scope>NUCLEOTIDE SEQUENCE [LARGE SCALE GENOMIC DNA]</scope>
    <source>
        <strain evidence="1 2">S-16</strain>
    </source>
</reference>
<name>A0A3N7JW61_9BURK</name>
<evidence type="ECO:0008006" key="3">
    <source>
        <dbReference type="Google" id="ProtNLM"/>
    </source>
</evidence>
<keyword evidence="2" id="KW-1185">Reference proteome</keyword>
<sequence length="70" mass="7270">MSGLHDSACPRCGGAFHCGVKDDVPCWCTQVRLSAQTLAELEKQYASCLCNACLAALSMPTPSPAQAPTG</sequence>
<dbReference type="EMBL" id="QUSW01000005">
    <property type="protein sequence ID" value="RQP23115.1"/>
    <property type="molecule type" value="Genomic_DNA"/>
</dbReference>
<dbReference type="Pfam" id="PF14375">
    <property type="entry name" value="Cys_rich_CWC"/>
    <property type="match status" value="1"/>
</dbReference>
<protein>
    <recommendedName>
        <fullName evidence="3">Cysteine-rich CWC</fullName>
    </recommendedName>
</protein>
<evidence type="ECO:0000313" key="2">
    <source>
        <dbReference type="Proteomes" id="UP000267464"/>
    </source>
</evidence>
<dbReference type="RefSeq" id="WP_124541859.1">
    <property type="nucleotide sequence ID" value="NZ_QUSW01000005.1"/>
</dbReference>
<proteinExistence type="predicted"/>
<dbReference type="InterPro" id="IPR032720">
    <property type="entry name" value="Cys_rich_CWC"/>
</dbReference>
<accession>A0A3N7JW61</accession>